<keyword evidence="7" id="KW-0325">Glycoprotein</keyword>
<feature type="transmembrane region" description="Helical" evidence="9">
    <location>
        <begin position="1013"/>
        <end position="1038"/>
    </location>
</feature>
<evidence type="ECO:0000259" key="10">
    <source>
        <dbReference type="PROSITE" id="PS50853"/>
    </source>
</evidence>
<dbReference type="GO" id="GO:0004896">
    <property type="term" value="F:cytokine receptor activity"/>
    <property type="evidence" value="ECO:0007669"/>
    <property type="project" value="TreeGrafter"/>
</dbReference>
<keyword evidence="12" id="KW-1185">Reference proteome</keyword>
<feature type="compositionally biased region" description="Polar residues" evidence="8">
    <location>
        <begin position="1493"/>
        <end position="1507"/>
    </location>
</feature>
<dbReference type="PANTHER" id="PTHR23037:SF35">
    <property type="entry name" value="FIBRONECTIN TYPE-III DOMAIN-CONTAINING PROTEIN"/>
    <property type="match status" value="1"/>
</dbReference>
<feature type="compositionally biased region" description="Basic and acidic residues" evidence="8">
    <location>
        <begin position="1228"/>
        <end position="1248"/>
    </location>
</feature>
<feature type="domain" description="Fibronectin type-III" evidence="10">
    <location>
        <begin position="823"/>
        <end position="909"/>
    </location>
</feature>
<comment type="subcellular location">
    <subcellularLocation>
        <location evidence="1">Membrane</location>
        <topology evidence="1">Single-pass type I membrane protein</topology>
    </subcellularLocation>
</comment>
<accession>A0AAW2F269</accession>
<keyword evidence="5" id="KW-1015">Disulfide bond</keyword>
<feature type="domain" description="Fibronectin type-III" evidence="10">
    <location>
        <begin position="716"/>
        <end position="818"/>
    </location>
</feature>
<evidence type="ECO:0000256" key="3">
    <source>
        <dbReference type="ARBA" id="ARBA00022989"/>
    </source>
</evidence>
<reference evidence="11 12" key="1">
    <citation type="submission" date="2023-03" db="EMBL/GenBank/DDBJ databases">
        <title>High recombination rates correlate with genetic variation in Cardiocondyla obscurior ants.</title>
        <authorList>
            <person name="Errbii M."/>
        </authorList>
    </citation>
    <scope>NUCLEOTIDE SEQUENCE [LARGE SCALE GENOMIC DNA]</scope>
    <source>
        <strain evidence="11">Alpha-2009</strain>
        <tissue evidence="11">Whole body</tissue>
    </source>
</reference>
<evidence type="ECO:0000256" key="8">
    <source>
        <dbReference type="SAM" id="MobiDB-lite"/>
    </source>
</evidence>
<evidence type="ECO:0000256" key="1">
    <source>
        <dbReference type="ARBA" id="ARBA00004479"/>
    </source>
</evidence>
<dbReference type="Pfam" id="PF00041">
    <property type="entry name" value="fn3"/>
    <property type="match status" value="1"/>
</dbReference>
<evidence type="ECO:0000256" key="9">
    <source>
        <dbReference type="SAM" id="Phobius"/>
    </source>
</evidence>
<dbReference type="Pfam" id="PF25552">
    <property type="entry name" value="LIFR_D4"/>
    <property type="match status" value="1"/>
</dbReference>
<keyword evidence="4 9" id="KW-0472">Membrane</keyword>
<feature type="region of interest" description="Disordered" evidence="8">
    <location>
        <begin position="76"/>
        <end position="95"/>
    </location>
</feature>
<protein>
    <recommendedName>
        <fullName evidence="10">Fibronectin type-III domain-containing protein</fullName>
    </recommendedName>
</protein>
<evidence type="ECO:0000256" key="2">
    <source>
        <dbReference type="ARBA" id="ARBA00022692"/>
    </source>
</evidence>
<dbReference type="PROSITE" id="PS50853">
    <property type="entry name" value="FN3"/>
    <property type="match status" value="2"/>
</dbReference>
<keyword evidence="2 9" id="KW-0812">Transmembrane</keyword>
<evidence type="ECO:0000313" key="11">
    <source>
        <dbReference type="EMBL" id="KAL0109638.1"/>
    </source>
</evidence>
<evidence type="ECO:0000256" key="4">
    <source>
        <dbReference type="ARBA" id="ARBA00023136"/>
    </source>
</evidence>
<evidence type="ECO:0000256" key="6">
    <source>
        <dbReference type="ARBA" id="ARBA00023170"/>
    </source>
</evidence>
<dbReference type="CDD" id="cd00063">
    <property type="entry name" value="FN3"/>
    <property type="match status" value="5"/>
</dbReference>
<dbReference type="Proteomes" id="UP001430953">
    <property type="component" value="Unassembled WGS sequence"/>
</dbReference>
<dbReference type="InterPro" id="IPR013783">
    <property type="entry name" value="Ig-like_fold"/>
</dbReference>
<dbReference type="InterPro" id="IPR036116">
    <property type="entry name" value="FN3_sf"/>
</dbReference>
<dbReference type="SUPFAM" id="SSF49265">
    <property type="entry name" value="Fibronectin type III"/>
    <property type="match status" value="5"/>
</dbReference>
<evidence type="ECO:0000256" key="7">
    <source>
        <dbReference type="ARBA" id="ARBA00023180"/>
    </source>
</evidence>
<dbReference type="PANTHER" id="PTHR23037">
    <property type="entry name" value="CYTOKINE RECEPTOR"/>
    <property type="match status" value="1"/>
</dbReference>
<feature type="region of interest" description="Disordered" evidence="8">
    <location>
        <begin position="1208"/>
        <end position="1259"/>
    </location>
</feature>
<feature type="compositionally biased region" description="Low complexity" evidence="8">
    <location>
        <begin position="79"/>
        <end position="93"/>
    </location>
</feature>
<feature type="region of interest" description="Disordered" evidence="8">
    <location>
        <begin position="1442"/>
        <end position="1520"/>
    </location>
</feature>
<dbReference type="SMART" id="SM00060">
    <property type="entry name" value="FN3"/>
    <property type="match status" value="6"/>
</dbReference>
<evidence type="ECO:0000313" key="12">
    <source>
        <dbReference type="Proteomes" id="UP001430953"/>
    </source>
</evidence>
<dbReference type="Gene3D" id="2.60.40.10">
    <property type="entry name" value="Immunoglobulins"/>
    <property type="match status" value="7"/>
</dbReference>
<keyword evidence="6" id="KW-0675">Receptor</keyword>
<dbReference type="GO" id="GO:0009897">
    <property type="term" value="C:external side of plasma membrane"/>
    <property type="evidence" value="ECO:0007669"/>
    <property type="project" value="TreeGrafter"/>
</dbReference>
<gene>
    <name evidence="11" type="ORF">PUN28_014584</name>
</gene>
<organism evidence="11 12">
    <name type="scientific">Cardiocondyla obscurior</name>
    <dbReference type="NCBI Taxonomy" id="286306"/>
    <lineage>
        <taxon>Eukaryota</taxon>
        <taxon>Metazoa</taxon>
        <taxon>Ecdysozoa</taxon>
        <taxon>Arthropoda</taxon>
        <taxon>Hexapoda</taxon>
        <taxon>Insecta</taxon>
        <taxon>Pterygota</taxon>
        <taxon>Neoptera</taxon>
        <taxon>Endopterygota</taxon>
        <taxon>Hymenoptera</taxon>
        <taxon>Apocrita</taxon>
        <taxon>Aculeata</taxon>
        <taxon>Formicoidea</taxon>
        <taxon>Formicidae</taxon>
        <taxon>Myrmicinae</taxon>
        <taxon>Cardiocondyla</taxon>
    </lineage>
</organism>
<dbReference type="EMBL" id="JADYXP020000015">
    <property type="protein sequence ID" value="KAL0109638.1"/>
    <property type="molecule type" value="Genomic_DNA"/>
</dbReference>
<comment type="caution">
    <text evidence="11">The sequence shown here is derived from an EMBL/GenBank/DDBJ whole genome shotgun (WGS) entry which is preliminary data.</text>
</comment>
<name>A0AAW2F269_9HYME</name>
<feature type="compositionally biased region" description="Polar residues" evidence="8">
    <location>
        <begin position="1454"/>
        <end position="1477"/>
    </location>
</feature>
<evidence type="ECO:0000256" key="5">
    <source>
        <dbReference type="ARBA" id="ARBA00023157"/>
    </source>
</evidence>
<keyword evidence="3 9" id="KW-1133">Transmembrane helix</keyword>
<sequence length="1520" mass="171088">MPSIDTRSIRVPGEMDRCPPHRLDVTLRRAECRSTSDVSSTGDPSADSFAIYCDAFNDSSNAVLLEKDTVATLGNEPNIRLSQDSSSSQISRSADLHSSQKEFDCPAASYDRGHDASVMNHRNCCNSALGCNAMKHFHAADAFSIMGYRFNQTLGSMATNWITNSSWRRWRIYVFFLICLLYVTPCTARTCAVGLDTPGWTWPQGDIVIEYGKSLRMYCLLNQTIVNREYPGKDAKDLRFFRNDQELESEFVTVINETTIELFIETPPASDDMYNCKLRTNSTHYTAVCLNKVVVGFPPKKPKNFDCVSYNWENFNCTWEPEHNYVRTTYQLMFQLSGRLGTLYYCPLATTKPNSCMWNGSSDPIYRQPYPYYNFILNVTNAFGNASFKYRIHHYANVIPDKPLNLTLINKTSESALLFWEVPFPMVTFPAGVHHKIMYQHQWDHEKDWKVINITHPKHKEQWIYNLTKLEYANTVYDVRIYLKSSIAVRPDRWSDFSVVTFRTSPKLPGSAPRTDIGSFEIAENNGNRDVYLYWQAIPQNQENGDNFKYQIIRVEENGRNITLTPSEVTRTYAKLKGISLNSYLFEIVSTNEAGVNIDRARIYVPKQQELPHELISFTKIAFDNGLYELSWKSPFIDHNITNYTIFWCDNERDRPYQCTGYLDWIHVPKNTTIYNITVPDPSKVYQFAISVNTERGSSGMIWSSCTVIHNKVLGKMKSVWINRIGSHFIEVGWKLDCSDRIGIIEGFKIYYCPIMSPLNVNCNGPMLNSTIRADAHTIHGVVDHLKPYTTYMLNVAVLTKSGEGLRSDPLYNTTLEAAPSSPPLNVRITDVSNTTLFVAWKKPLAMNGVLRYYEVDYNGQVKKVEEESHIRLTGLKPYTNYYIKVSACTVKCSEKSITVSEVTKIGVPGEINIPLVRFVNSSQVIVHWNPPQEPAGPVEAMYYEIEYGNGMIQNVTKTEVQLPIPDCKNVEHREQKHKFRVRAININHNGEILKGYWSDFGEGNCYNNGLSYVALVIIWMVGVFCITACIGCFVYMFKRMWIKCRAMRDVEVKLPPGLAPDIKLLEKNNEQHIRQPSADSSGCSSGQESVTSSLTAESQVCSDSGTEVDAVHTPPDKLKSQPVREMTHLRQRSTTRIPASLLSDVKPCWEYVKVGNSGETASEETVSLARSTPNLTDSVMSKSYSPSQQAWSSTNYISMPSSSEALLSNPNLIPRKNLGSSNSGDGDSSKDGDDNNDGSHCDNRSDINNDSSDDSGDALISTKCEDEFEKEKQKLSIDDKMQIIDLNKKIDILASHINPDKVTTATPYVQAGLIDDIPESPSCIPKHIQARNSNLMCGTFKIKDNQNLYKKEYMSFPPAFPTNTTSASPKYILAAIIPDGMTVQAIKTDQESLPQKMLYDPHGSTASGISYKLTNPAHETQLQAQQEKIKSLMDETEGIAESGDKDNAMHPTPSWSSTDTTVEGKEPNSSYITLANLSPPPAGPSYVRLEKMSSSLPQTAPSQSDEQYAEVTVVPSTVQ</sequence>
<dbReference type="InterPro" id="IPR003961">
    <property type="entry name" value="FN3_dom"/>
</dbReference>
<proteinExistence type="predicted"/>